<keyword evidence="1" id="KW-0732">Signal</keyword>
<reference evidence="2" key="1">
    <citation type="journal article" date="2020" name="Stud. Mycol.">
        <title>101 Dothideomycetes genomes: a test case for predicting lifestyles and emergence of pathogens.</title>
        <authorList>
            <person name="Haridas S."/>
            <person name="Albert R."/>
            <person name="Binder M."/>
            <person name="Bloem J."/>
            <person name="Labutti K."/>
            <person name="Salamov A."/>
            <person name="Andreopoulos B."/>
            <person name="Baker S."/>
            <person name="Barry K."/>
            <person name="Bills G."/>
            <person name="Bluhm B."/>
            <person name="Cannon C."/>
            <person name="Castanera R."/>
            <person name="Culley D."/>
            <person name="Daum C."/>
            <person name="Ezra D."/>
            <person name="Gonzalez J."/>
            <person name="Henrissat B."/>
            <person name="Kuo A."/>
            <person name="Liang C."/>
            <person name="Lipzen A."/>
            <person name="Lutzoni F."/>
            <person name="Magnuson J."/>
            <person name="Mondo S."/>
            <person name="Nolan M."/>
            <person name="Ohm R."/>
            <person name="Pangilinan J."/>
            <person name="Park H.-J."/>
            <person name="Ramirez L."/>
            <person name="Alfaro M."/>
            <person name="Sun H."/>
            <person name="Tritt A."/>
            <person name="Yoshinaga Y."/>
            <person name="Zwiers L.-H."/>
            <person name="Turgeon B."/>
            <person name="Goodwin S."/>
            <person name="Spatafora J."/>
            <person name="Crous P."/>
            <person name="Grigoriev I."/>
        </authorList>
    </citation>
    <scope>NUCLEOTIDE SEQUENCE</scope>
    <source>
        <strain evidence="2">CBS 183.55</strain>
    </source>
</reference>
<keyword evidence="3" id="KW-1185">Reference proteome</keyword>
<name>A0A6A5RJG7_9PLEO</name>
<proteinExistence type="predicted"/>
<dbReference type="EMBL" id="ML978971">
    <property type="protein sequence ID" value="KAF1927779.1"/>
    <property type="molecule type" value="Genomic_DNA"/>
</dbReference>
<sequence length="154" mass="17454">MHFLHSTSGVTLLFCLGTFLATSNAAPANSRRGSFIIPDFVKPHWYGVGKDMPENNAHFGPAQFYPPSHHDHGPKQDQVCLQCSYEVDACVNSFMITGTTDPDIDVSLYRQNCQCTQVRDNAFCRDKCGRTCQQWDYEGPYLTEYCPGCYSYDW</sequence>
<feature type="signal peptide" evidence="1">
    <location>
        <begin position="1"/>
        <end position="25"/>
    </location>
</feature>
<dbReference type="RefSeq" id="XP_033448031.1">
    <property type="nucleotide sequence ID" value="XM_033592893.1"/>
</dbReference>
<gene>
    <name evidence="2" type="ORF">M421DRAFT_421621</name>
</gene>
<evidence type="ECO:0000313" key="3">
    <source>
        <dbReference type="Proteomes" id="UP000800082"/>
    </source>
</evidence>
<dbReference type="AlphaFoldDB" id="A0A6A5RJG7"/>
<evidence type="ECO:0000256" key="1">
    <source>
        <dbReference type="SAM" id="SignalP"/>
    </source>
</evidence>
<dbReference type="Proteomes" id="UP000800082">
    <property type="component" value="Unassembled WGS sequence"/>
</dbReference>
<evidence type="ECO:0000313" key="2">
    <source>
        <dbReference type="EMBL" id="KAF1927779.1"/>
    </source>
</evidence>
<organism evidence="2 3">
    <name type="scientific">Didymella exigua CBS 183.55</name>
    <dbReference type="NCBI Taxonomy" id="1150837"/>
    <lineage>
        <taxon>Eukaryota</taxon>
        <taxon>Fungi</taxon>
        <taxon>Dikarya</taxon>
        <taxon>Ascomycota</taxon>
        <taxon>Pezizomycotina</taxon>
        <taxon>Dothideomycetes</taxon>
        <taxon>Pleosporomycetidae</taxon>
        <taxon>Pleosporales</taxon>
        <taxon>Pleosporineae</taxon>
        <taxon>Didymellaceae</taxon>
        <taxon>Didymella</taxon>
    </lineage>
</organism>
<accession>A0A6A5RJG7</accession>
<dbReference type="GeneID" id="54350561"/>
<protein>
    <submittedName>
        <fullName evidence="2">Uncharacterized protein</fullName>
    </submittedName>
</protein>
<feature type="chain" id="PRO_5025568637" evidence="1">
    <location>
        <begin position="26"/>
        <end position="154"/>
    </location>
</feature>